<name>A0ABV9MX78_9ENTE</name>
<dbReference type="Pfam" id="PF01992">
    <property type="entry name" value="vATP-synt_AC39"/>
    <property type="match status" value="1"/>
</dbReference>
<evidence type="ECO:0000313" key="4">
    <source>
        <dbReference type="EMBL" id="MFC4719420.1"/>
    </source>
</evidence>
<comment type="caution">
    <text evidence="4">The sequence shown here is derived from an EMBL/GenBank/DDBJ whole genome shotgun (WGS) entry which is preliminary data.</text>
</comment>
<evidence type="ECO:0000256" key="2">
    <source>
        <dbReference type="ARBA" id="ARBA00022448"/>
    </source>
</evidence>
<reference evidence="5" key="1">
    <citation type="journal article" date="2019" name="Int. J. Syst. Evol. Microbiol.">
        <title>The Global Catalogue of Microorganisms (GCM) 10K type strain sequencing project: providing services to taxonomists for standard genome sequencing and annotation.</title>
        <authorList>
            <consortium name="The Broad Institute Genomics Platform"/>
            <consortium name="The Broad Institute Genome Sequencing Center for Infectious Disease"/>
            <person name="Wu L."/>
            <person name="Ma J."/>
        </authorList>
    </citation>
    <scope>NUCLEOTIDE SEQUENCE [LARGE SCALE GENOMIC DNA]</scope>
    <source>
        <strain evidence="5">CGMCC 1.19032</strain>
    </source>
</reference>
<dbReference type="RefSeq" id="WP_204655091.1">
    <property type="nucleotide sequence ID" value="NZ_JAFBFD010000055.1"/>
</dbReference>
<protein>
    <submittedName>
        <fullName evidence="4">V-type ATP synthase subunit C</fullName>
    </submittedName>
</protein>
<dbReference type="Gene3D" id="1.20.1690.10">
    <property type="entry name" value="V-type ATP synthase subunit C domain"/>
    <property type="match status" value="2"/>
</dbReference>
<evidence type="ECO:0000313" key="5">
    <source>
        <dbReference type="Proteomes" id="UP001595969"/>
    </source>
</evidence>
<dbReference type="InterPro" id="IPR035067">
    <property type="entry name" value="V-type_ATPase_csu/dsu"/>
</dbReference>
<comment type="similarity">
    <text evidence="1">Belongs to the V-ATPase V0D/AC39 subunit family.</text>
</comment>
<keyword evidence="2" id="KW-0813">Transport</keyword>
<keyword evidence="5" id="KW-1185">Reference proteome</keyword>
<dbReference type="InterPro" id="IPR050873">
    <property type="entry name" value="V-ATPase_V0D/AC39_subunit"/>
</dbReference>
<dbReference type="EMBL" id="JBHSGS010000038">
    <property type="protein sequence ID" value="MFC4719420.1"/>
    <property type="molecule type" value="Genomic_DNA"/>
</dbReference>
<dbReference type="PANTHER" id="PTHR38682:SF1">
    <property type="entry name" value="V-TYPE ATP SYNTHASE SUBUNIT C"/>
    <property type="match status" value="1"/>
</dbReference>
<proteinExistence type="inferred from homology"/>
<dbReference type="InterPro" id="IPR044911">
    <property type="entry name" value="V-type_ATPase_csu/dsu_dom_3"/>
</dbReference>
<gene>
    <name evidence="4" type="ORF">ACFO5I_06710</name>
</gene>
<dbReference type="InterPro" id="IPR036079">
    <property type="entry name" value="ATPase_csu/dsu_sf"/>
</dbReference>
<dbReference type="Gene3D" id="1.10.132.50">
    <property type="entry name" value="ATP synthase (C/AC39) subunit, domain 3"/>
    <property type="match status" value="1"/>
</dbReference>
<dbReference type="InterPro" id="IPR002843">
    <property type="entry name" value="ATPase_V0-cplx_csu/dsu"/>
</dbReference>
<sequence length="333" mass="39013">MKDIQYNSANVRIRTYESQLLDQAFFDRLLNVEQASELYNILQETPYGDFIDESITKHDFEKVLLAEQKRTFDLAYEMTPLKAVVDIFTLRYDYQNLKVLVKNAYLQEDLEAYVVPLGSIDLAVLKEFVQVRHHALVPQIMVDCLTEVYAYIEDYKEIQGIDIIFDSYYWQHFLEVTQATNQSEFIELSQRLVDVYNLSVVLRSYLMGRKKGFMSAVLVEGGLLTKETLLAYLETSFEALLDYLVETDYGPLIMSTIDELQEHKTINQFDLLKDNFLMRYFKERKVIPFGPIPLLGYLNAKESEIKNLRMIFVGKINRIPTEKLRSRVRETYG</sequence>
<dbReference type="SUPFAM" id="SSF103486">
    <property type="entry name" value="V-type ATP synthase subunit C"/>
    <property type="match status" value="1"/>
</dbReference>
<organism evidence="4 5">
    <name type="scientific">Enterococcus lemanii</name>
    <dbReference type="NCBI Taxonomy" id="1159752"/>
    <lineage>
        <taxon>Bacteria</taxon>
        <taxon>Bacillati</taxon>
        <taxon>Bacillota</taxon>
        <taxon>Bacilli</taxon>
        <taxon>Lactobacillales</taxon>
        <taxon>Enterococcaceae</taxon>
        <taxon>Enterococcus</taxon>
    </lineage>
</organism>
<evidence type="ECO:0000256" key="3">
    <source>
        <dbReference type="ARBA" id="ARBA00023065"/>
    </source>
</evidence>
<keyword evidence="3" id="KW-0406">Ion transport</keyword>
<dbReference type="PANTHER" id="PTHR38682">
    <property type="entry name" value="V-TYPE ATP SYNTHASE SUBUNIT C"/>
    <property type="match status" value="1"/>
</dbReference>
<dbReference type="Proteomes" id="UP001595969">
    <property type="component" value="Unassembled WGS sequence"/>
</dbReference>
<accession>A0ABV9MX78</accession>
<dbReference type="NCBIfam" id="NF002266">
    <property type="entry name" value="PRK01198.1-2"/>
    <property type="match status" value="1"/>
</dbReference>
<evidence type="ECO:0000256" key="1">
    <source>
        <dbReference type="ARBA" id="ARBA00006709"/>
    </source>
</evidence>